<organism evidence="3 4">
    <name type="scientific">Cronartium quercuum f. sp. fusiforme G11</name>
    <dbReference type="NCBI Taxonomy" id="708437"/>
    <lineage>
        <taxon>Eukaryota</taxon>
        <taxon>Fungi</taxon>
        <taxon>Dikarya</taxon>
        <taxon>Basidiomycota</taxon>
        <taxon>Pucciniomycotina</taxon>
        <taxon>Pucciniomycetes</taxon>
        <taxon>Pucciniales</taxon>
        <taxon>Coleosporiaceae</taxon>
        <taxon>Cronartium</taxon>
    </lineage>
</organism>
<dbReference type="InterPro" id="IPR016024">
    <property type="entry name" value="ARM-type_fold"/>
</dbReference>
<dbReference type="PROSITE" id="PS51232">
    <property type="entry name" value="GBD_FH3"/>
    <property type="match status" value="1"/>
</dbReference>
<comment type="similarity">
    <text evidence="1">Belongs to the formin homology family. BNI1 subfamily.</text>
</comment>
<evidence type="ECO:0000313" key="3">
    <source>
        <dbReference type="EMBL" id="KAG0149852.1"/>
    </source>
</evidence>
<dbReference type="Gene3D" id="1.25.10.10">
    <property type="entry name" value="Leucine-rich Repeat Variant"/>
    <property type="match status" value="1"/>
</dbReference>
<proteinExistence type="inferred from homology"/>
<evidence type="ECO:0000256" key="1">
    <source>
        <dbReference type="ARBA" id="ARBA00037935"/>
    </source>
</evidence>
<dbReference type="EMBL" id="MU167224">
    <property type="protein sequence ID" value="KAG0149852.1"/>
    <property type="molecule type" value="Genomic_DNA"/>
</dbReference>
<dbReference type="GO" id="GO:0030036">
    <property type="term" value="P:actin cytoskeleton organization"/>
    <property type="evidence" value="ECO:0007669"/>
    <property type="project" value="InterPro"/>
</dbReference>
<sequence>MLIQFHESSSSNGQSREVFDLMLLELIRSLRVIMNTITGSAQVLESASLIDLLARSLSASSFKSRSQAVEILAGICLLSADEGHLLVIRALSQIRHPDPTRRFQGLMESFGTHFGESSEGEQEVIDREDLSVVWEYRTGAMGLCNAIVNCVTELEERMEWREALKGDGLAEVILVSSSSPCWILDSR</sequence>
<comment type="caution">
    <text evidence="3">The sequence shown here is derived from an EMBL/GenBank/DDBJ whole genome shotgun (WGS) entry which is preliminary data.</text>
</comment>
<dbReference type="PANTHER" id="PTHR47102">
    <property type="entry name" value="PROTEIN BNI1"/>
    <property type="match status" value="1"/>
</dbReference>
<name>A0A9P6NT30_9BASI</name>
<evidence type="ECO:0000313" key="4">
    <source>
        <dbReference type="Proteomes" id="UP000886653"/>
    </source>
</evidence>
<dbReference type="GO" id="GO:0031267">
    <property type="term" value="F:small GTPase binding"/>
    <property type="evidence" value="ECO:0007669"/>
    <property type="project" value="InterPro"/>
</dbReference>
<dbReference type="InterPro" id="IPR051661">
    <property type="entry name" value="Actin_filament_regulator"/>
</dbReference>
<keyword evidence="4" id="KW-1185">Reference proteome</keyword>
<protein>
    <recommendedName>
        <fullName evidence="2">GBD/FH3 domain-containing protein</fullName>
    </recommendedName>
</protein>
<dbReference type="AlphaFoldDB" id="A0A9P6NT30"/>
<feature type="domain" description="GBD/FH3" evidence="2">
    <location>
        <begin position="1"/>
        <end position="187"/>
    </location>
</feature>
<dbReference type="InterPro" id="IPR014768">
    <property type="entry name" value="GBD/FH3_dom"/>
</dbReference>
<evidence type="ECO:0000259" key="2">
    <source>
        <dbReference type="PROSITE" id="PS51232"/>
    </source>
</evidence>
<dbReference type="SUPFAM" id="SSF48371">
    <property type="entry name" value="ARM repeat"/>
    <property type="match status" value="1"/>
</dbReference>
<dbReference type="OrthoDB" id="2496057at2759"/>
<dbReference type="Pfam" id="PF06371">
    <property type="entry name" value="Drf_GBD"/>
    <property type="match status" value="1"/>
</dbReference>
<dbReference type="Proteomes" id="UP000886653">
    <property type="component" value="Unassembled WGS sequence"/>
</dbReference>
<dbReference type="GO" id="GO:0003779">
    <property type="term" value="F:actin binding"/>
    <property type="evidence" value="ECO:0007669"/>
    <property type="project" value="InterPro"/>
</dbReference>
<dbReference type="PANTHER" id="PTHR47102:SF2">
    <property type="entry name" value="PROTEIN BNI1"/>
    <property type="match status" value="1"/>
</dbReference>
<dbReference type="InterPro" id="IPR011989">
    <property type="entry name" value="ARM-like"/>
</dbReference>
<gene>
    <name evidence="3" type="ORF">CROQUDRAFT_653143</name>
</gene>
<dbReference type="InterPro" id="IPR010473">
    <property type="entry name" value="GTPase-bd"/>
</dbReference>
<reference evidence="3" key="1">
    <citation type="submission" date="2013-11" db="EMBL/GenBank/DDBJ databases">
        <title>Genome sequence of the fusiform rust pathogen reveals effectors for host alternation and coevolution with pine.</title>
        <authorList>
            <consortium name="DOE Joint Genome Institute"/>
            <person name="Smith K."/>
            <person name="Pendleton A."/>
            <person name="Kubisiak T."/>
            <person name="Anderson C."/>
            <person name="Salamov A."/>
            <person name="Aerts A."/>
            <person name="Riley R."/>
            <person name="Clum A."/>
            <person name="Lindquist E."/>
            <person name="Ence D."/>
            <person name="Campbell M."/>
            <person name="Kronenberg Z."/>
            <person name="Feau N."/>
            <person name="Dhillon B."/>
            <person name="Hamelin R."/>
            <person name="Burleigh J."/>
            <person name="Smith J."/>
            <person name="Yandell M."/>
            <person name="Nelson C."/>
            <person name="Grigoriev I."/>
            <person name="Davis J."/>
        </authorList>
    </citation>
    <scope>NUCLEOTIDE SEQUENCE</scope>
    <source>
        <strain evidence="3">G11</strain>
    </source>
</reference>
<accession>A0A9P6NT30</accession>